<feature type="domain" description="Cardiolipin synthase N-terminal" evidence="7">
    <location>
        <begin position="25"/>
        <end position="62"/>
    </location>
</feature>
<keyword evidence="9" id="KW-1185">Reference proteome</keyword>
<evidence type="ECO:0000256" key="5">
    <source>
        <dbReference type="ARBA" id="ARBA00023136"/>
    </source>
</evidence>
<protein>
    <submittedName>
        <fullName evidence="8">PLDc N-terminal domain-containing protein</fullName>
    </submittedName>
</protein>
<comment type="caution">
    <text evidence="8">The sequence shown here is derived from an EMBL/GenBank/DDBJ whole genome shotgun (WGS) entry which is preliminary data.</text>
</comment>
<evidence type="ECO:0000256" key="4">
    <source>
        <dbReference type="ARBA" id="ARBA00022989"/>
    </source>
</evidence>
<accession>A0ABU5Q568</accession>
<dbReference type="InterPro" id="IPR027379">
    <property type="entry name" value="CLS_N"/>
</dbReference>
<organism evidence="8 9">
    <name type="scientific">Arcicella rigui</name>
    <dbReference type="NCBI Taxonomy" id="797020"/>
    <lineage>
        <taxon>Bacteria</taxon>
        <taxon>Pseudomonadati</taxon>
        <taxon>Bacteroidota</taxon>
        <taxon>Cytophagia</taxon>
        <taxon>Cytophagales</taxon>
        <taxon>Flectobacillaceae</taxon>
        <taxon>Arcicella</taxon>
    </lineage>
</organism>
<reference evidence="8 9" key="1">
    <citation type="submission" date="2023-12" db="EMBL/GenBank/DDBJ databases">
        <title>Novel species of the genus Arcicella isolated from rivers.</title>
        <authorList>
            <person name="Lu H."/>
        </authorList>
    </citation>
    <scope>NUCLEOTIDE SEQUENCE [LARGE SCALE GENOMIC DNA]</scope>
    <source>
        <strain evidence="8 9">KCTC 23307</strain>
    </source>
</reference>
<sequence>MTFLTPEDSLFLWIVFAILFVLLPTLALYHLFQSGFKTKNSRLFWVFVIFLMPVVGAMLYFLSVLSIKNRSNKSFPL</sequence>
<evidence type="ECO:0000259" key="7">
    <source>
        <dbReference type="Pfam" id="PF13396"/>
    </source>
</evidence>
<evidence type="ECO:0000256" key="1">
    <source>
        <dbReference type="ARBA" id="ARBA00004651"/>
    </source>
</evidence>
<dbReference type="RefSeq" id="WP_323295133.1">
    <property type="nucleotide sequence ID" value="NZ_JAYFUM010000003.1"/>
</dbReference>
<dbReference type="Proteomes" id="UP001302949">
    <property type="component" value="Unassembled WGS sequence"/>
</dbReference>
<evidence type="ECO:0000256" key="6">
    <source>
        <dbReference type="SAM" id="Phobius"/>
    </source>
</evidence>
<evidence type="ECO:0000313" key="8">
    <source>
        <dbReference type="EMBL" id="MEA5137965.1"/>
    </source>
</evidence>
<keyword evidence="4 6" id="KW-1133">Transmembrane helix</keyword>
<gene>
    <name evidence="8" type="ORF">VB248_02395</name>
</gene>
<dbReference type="Pfam" id="PF13396">
    <property type="entry name" value="PLDc_N"/>
    <property type="match status" value="1"/>
</dbReference>
<comment type="subcellular location">
    <subcellularLocation>
        <location evidence="1">Cell membrane</location>
        <topology evidence="1">Multi-pass membrane protein</topology>
    </subcellularLocation>
</comment>
<keyword evidence="3 6" id="KW-0812">Transmembrane</keyword>
<evidence type="ECO:0000313" key="9">
    <source>
        <dbReference type="Proteomes" id="UP001302949"/>
    </source>
</evidence>
<evidence type="ECO:0000256" key="2">
    <source>
        <dbReference type="ARBA" id="ARBA00022475"/>
    </source>
</evidence>
<evidence type="ECO:0000256" key="3">
    <source>
        <dbReference type="ARBA" id="ARBA00022692"/>
    </source>
</evidence>
<keyword evidence="2" id="KW-1003">Cell membrane</keyword>
<feature type="transmembrane region" description="Helical" evidence="6">
    <location>
        <begin position="12"/>
        <end position="32"/>
    </location>
</feature>
<dbReference type="EMBL" id="JAYFUM010000003">
    <property type="protein sequence ID" value="MEA5137965.1"/>
    <property type="molecule type" value="Genomic_DNA"/>
</dbReference>
<proteinExistence type="predicted"/>
<keyword evidence="5 6" id="KW-0472">Membrane</keyword>
<feature type="transmembrane region" description="Helical" evidence="6">
    <location>
        <begin position="44"/>
        <end position="67"/>
    </location>
</feature>
<name>A0ABU5Q568_9BACT</name>